<evidence type="ECO:0000313" key="1">
    <source>
        <dbReference type="EMBL" id="GGZ32482.1"/>
    </source>
</evidence>
<protein>
    <submittedName>
        <fullName evidence="1">Uncharacterized protein</fullName>
    </submittedName>
</protein>
<dbReference type="RefSeq" id="WP_018475972.1">
    <property type="nucleotide sequence ID" value="NZ_BMWX01000004.1"/>
</dbReference>
<accession>A0A918UT66</accession>
<dbReference type="Proteomes" id="UP000619457">
    <property type="component" value="Unassembled WGS sequence"/>
</dbReference>
<proteinExistence type="predicted"/>
<evidence type="ECO:0000313" key="2">
    <source>
        <dbReference type="Proteomes" id="UP000619457"/>
    </source>
</evidence>
<comment type="caution">
    <text evidence="1">The sequence shown here is derived from an EMBL/GenBank/DDBJ whole genome shotgun (WGS) entry which is preliminary data.</text>
</comment>
<reference evidence="1" key="2">
    <citation type="submission" date="2020-09" db="EMBL/GenBank/DDBJ databases">
        <authorList>
            <person name="Sun Q."/>
            <person name="Kim S."/>
        </authorList>
    </citation>
    <scope>NUCLEOTIDE SEQUENCE</scope>
    <source>
        <strain evidence="1">KCTC 12368</strain>
    </source>
</reference>
<gene>
    <name evidence="1" type="ORF">GCM10007049_27470</name>
</gene>
<dbReference type="AlphaFoldDB" id="A0A918UT66"/>
<keyword evidence="2" id="KW-1185">Reference proteome</keyword>
<organism evidence="1 2">
    <name type="scientific">Echinicola pacifica</name>
    <dbReference type="NCBI Taxonomy" id="346377"/>
    <lineage>
        <taxon>Bacteria</taxon>
        <taxon>Pseudomonadati</taxon>
        <taxon>Bacteroidota</taxon>
        <taxon>Cytophagia</taxon>
        <taxon>Cytophagales</taxon>
        <taxon>Cyclobacteriaceae</taxon>
        <taxon>Echinicola</taxon>
    </lineage>
</organism>
<name>A0A918UT66_9BACT</name>
<sequence length="53" mass="5951">MNLTECKICKTEINDDIAVCNVCKYPLKGTDKEQASFVAKQVIQKSDVEESIE</sequence>
<dbReference type="EMBL" id="BMWX01000004">
    <property type="protein sequence ID" value="GGZ32482.1"/>
    <property type="molecule type" value="Genomic_DNA"/>
</dbReference>
<reference evidence="1" key="1">
    <citation type="journal article" date="2014" name="Int. J. Syst. Evol. Microbiol.">
        <title>Complete genome sequence of Corynebacterium casei LMG S-19264T (=DSM 44701T), isolated from a smear-ripened cheese.</title>
        <authorList>
            <consortium name="US DOE Joint Genome Institute (JGI-PGF)"/>
            <person name="Walter F."/>
            <person name="Albersmeier A."/>
            <person name="Kalinowski J."/>
            <person name="Ruckert C."/>
        </authorList>
    </citation>
    <scope>NUCLEOTIDE SEQUENCE</scope>
    <source>
        <strain evidence="1">KCTC 12368</strain>
    </source>
</reference>